<sequence length="69" mass="7728">MEVYSAIKVIARQRNISIYRIEHDLGLTSGIISKWDNAMPSADKLQAVSDYLGVTSAYILNKSKEIEVI</sequence>
<dbReference type="Proteomes" id="UP000198414">
    <property type="component" value="Unassembled WGS sequence"/>
</dbReference>
<reference evidence="2 3" key="1">
    <citation type="submission" date="2015-11" db="EMBL/GenBank/DDBJ databases">
        <title>Draft genome sequences of new species of the genus Lactobacillus isolated from orchardgrass silage.</title>
        <authorList>
            <person name="Tohno M."/>
            <person name="Tanizawa Y."/>
            <person name="Arita M."/>
        </authorList>
    </citation>
    <scope>NUCLEOTIDE SEQUENCE [LARGE SCALE GENOMIC DNA]</scope>
    <source>
        <strain evidence="2 3">IWT25</strain>
    </source>
</reference>
<feature type="domain" description="HTH cro/C1-type" evidence="1">
    <location>
        <begin position="7"/>
        <end position="59"/>
    </location>
</feature>
<dbReference type="Pfam" id="PF13443">
    <property type="entry name" value="HTH_26"/>
    <property type="match status" value="1"/>
</dbReference>
<dbReference type="OrthoDB" id="9805856at2"/>
<dbReference type="SMART" id="SM00530">
    <property type="entry name" value="HTH_XRE"/>
    <property type="match status" value="1"/>
</dbReference>
<dbReference type="PROSITE" id="PS50943">
    <property type="entry name" value="HTH_CROC1"/>
    <property type="match status" value="1"/>
</dbReference>
<dbReference type="AlphaFoldDB" id="A0A1Z5IYZ1"/>
<dbReference type="CDD" id="cd00093">
    <property type="entry name" value="HTH_XRE"/>
    <property type="match status" value="1"/>
</dbReference>
<organism evidence="2 3">
    <name type="scientific">Secundilactobacillus pentosiphilus</name>
    <dbReference type="NCBI Taxonomy" id="1714682"/>
    <lineage>
        <taxon>Bacteria</taxon>
        <taxon>Bacillati</taxon>
        <taxon>Bacillota</taxon>
        <taxon>Bacilli</taxon>
        <taxon>Lactobacillales</taxon>
        <taxon>Lactobacillaceae</taxon>
        <taxon>Secundilactobacillus</taxon>
    </lineage>
</organism>
<dbReference type="EMBL" id="BCMI01000031">
    <property type="protein sequence ID" value="GAX06987.1"/>
    <property type="molecule type" value="Genomic_DNA"/>
</dbReference>
<evidence type="ECO:0000313" key="2">
    <source>
        <dbReference type="EMBL" id="GAX06987.1"/>
    </source>
</evidence>
<dbReference type="SUPFAM" id="SSF47413">
    <property type="entry name" value="lambda repressor-like DNA-binding domains"/>
    <property type="match status" value="1"/>
</dbReference>
<accession>A0A1Z5IYZ1</accession>
<dbReference type="Gene3D" id="1.10.260.40">
    <property type="entry name" value="lambda repressor-like DNA-binding domains"/>
    <property type="match status" value="1"/>
</dbReference>
<evidence type="ECO:0000259" key="1">
    <source>
        <dbReference type="PROSITE" id="PS50943"/>
    </source>
</evidence>
<gene>
    <name evidence="2" type="ORF">IWT25_02335</name>
</gene>
<comment type="caution">
    <text evidence="2">The sequence shown here is derived from an EMBL/GenBank/DDBJ whole genome shotgun (WGS) entry which is preliminary data.</text>
</comment>
<dbReference type="InterPro" id="IPR001387">
    <property type="entry name" value="Cro/C1-type_HTH"/>
</dbReference>
<protein>
    <submittedName>
        <fullName evidence="2">Transcriptional regulator</fullName>
    </submittedName>
</protein>
<proteinExistence type="predicted"/>
<dbReference type="InterPro" id="IPR010982">
    <property type="entry name" value="Lambda_DNA-bd_dom_sf"/>
</dbReference>
<name>A0A1Z5IYZ1_9LACO</name>
<dbReference type="GO" id="GO:0003677">
    <property type="term" value="F:DNA binding"/>
    <property type="evidence" value="ECO:0007669"/>
    <property type="project" value="InterPro"/>
</dbReference>
<dbReference type="RefSeq" id="WP_089121892.1">
    <property type="nucleotide sequence ID" value="NZ_BCMI01000031.1"/>
</dbReference>
<evidence type="ECO:0000313" key="3">
    <source>
        <dbReference type="Proteomes" id="UP000198414"/>
    </source>
</evidence>